<dbReference type="Proteomes" id="UP000324705">
    <property type="component" value="Chromosome 3B"/>
</dbReference>
<dbReference type="InterPro" id="IPR033734">
    <property type="entry name" value="Jacalin-like_lectin_dom_plant"/>
</dbReference>
<dbReference type="SMART" id="SM00915">
    <property type="entry name" value="Jacalin"/>
    <property type="match status" value="1"/>
</dbReference>
<keyword evidence="2" id="KW-0430">Lectin</keyword>
<keyword evidence="1" id="KW-0479">Metal-binding</keyword>
<dbReference type="InterPro" id="IPR036404">
    <property type="entry name" value="Jacalin-like_lectin_dom_sf"/>
</dbReference>
<keyword evidence="3" id="KW-0863">Zinc-finger</keyword>
<dbReference type="EMBL" id="LT934116">
    <property type="protein sequence ID" value="VAH72416.1"/>
    <property type="molecule type" value="Genomic_DNA"/>
</dbReference>
<evidence type="ECO:0000313" key="6">
    <source>
        <dbReference type="EMBL" id="VAH72416.1"/>
    </source>
</evidence>
<dbReference type="PANTHER" id="PTHR46506">
    <property type="entry name" value="OS05G0143600 PROTEIN"/>
    <property type="match status" value="1"/>
</dbReference>
<dbReference type="GO" id="GO:0008270">
    <property type="term" value="F:zinc ion binding"/>
    <property type="evidence" value="ECO:0007669"/>
    <property type="project" value="UniProtKB-KW"/>
</dbReference>
<organism evidence="6 7">
    <name type="scientific">Triticum turgidum subsp. durum</name>
    <name type="common">Durum wheat</name>
    <name type="synonym">Triticum durum</name>
    <dbReference type="NCBI Taxonomy" id="4567"/>
    <lineage>
        <taxon>Eukaryota</taxon>
        <taxon>Viridiplantae</taxon>
        <taxon>Streptophyta</taxon>
        <taxon>Embryophyta</taxon>
        <taxon>Tracheophyta</taxon>
        <taxon>Spermatophyta</taxon>
        <taxon>Magnoliopsida</taxon>
        <taxon>Liliopsida</taxon>
        <taxon>Poales</taxon>
        <taxon>Poaceae</taxon>
        <taxon>BOP clade</taxon>
        <taxon>Pooideae</taxon>
        <taxon>Triticodae</taxon>
        <taxon>Triticeae</taxon>
        <taxon>Triticinae</taxon>
        <taxon>Triticum</taxon>
    </lineage>
</organism>
<evidence type="ECO:0000313" key="7">
    <source>
        <dbReference type="Proteomes" id="UP000324705"/>
    </source>
</evidence>
<dbReference type="GO" id="GO:0030246">
    <property type="term" value="F:carbohydrate binding"/>
    <property type="evidence" value="ECO:0007669"/>
    <property type="project" value="UniProtKB-KW"/>
</dbReference>
<dbReference type="PROSITE" id="PS51752">
    <property type="entry name" value="JACALIN_LECTIN"/>
    <property type="match status" value="1"/>
</dbReference>
<dbReference type="Gene3D" id="2.100.10.30">
    <property type="entry name" value="Jacalin-like lectin domain"/>
    <property type="match status" value="1"/>
</dbReference>
<proteinExistence type="predicted"/>
<dbReference type="InterPro" id="IPR049548">
    <property type="entry name" value="Sina-like_RING"/>
</dbReference>
<dbReference type="InterPro" id="IPR001229">
    <property type="entry name" value="Jacalin-like_lectin_dom"/>
</dbReference>
<keyword evidence="7" id="KW-1185">Reference proteome</keyword>
<evidence type="ECO:0000256" key="1">
    <source>
        <dbReference type="ARBA" id="ARBA00022723"/>
    </source>
</evidence>
<dbReference type="AlphaFoldDB" id="A0A9R1Q829"/>
<dbReference type="Pfam" id="PF01419">
    <property type="entry name" value="Jacalin"/>
    <property type="match status" value="1"/>
</dbReference>
<dbReference type="Pfam" id="PF21362">
    <property type="entry name" value="Sina_RING"/>
    <property type="match status" value="1"/>
</dbReference>
<evidence type="ECO:0000256" key="2">
    <source>
        <dbReference type="ARBA" id="ARBA00022734"/>
    </source>
</evidence>
<dbReference type="CDD" id="cd09612">
    <property type="entry name" value="Jacalin"/>
    <property type="match status" value="1"/>
</dbReference>
<evidence type="ECO:0000256" key="4">
    <source>
        <dbReference type="ARBA" id="ARBA00022833"/>
    </source>
</evidence>
<accession>A0A9R1Q829</accession>
<evidence type="ECO:0000256" key="3">
    <source>
        <dbReference type="ARBA" id="ARBA00022771"/>
    </source>
</evidence>
<protein>
    <recommendedName>
        <fullName evidence="5">Jacalin-type lectin domain-containing protein</fullName>
    </recommendedName>
</protein>
<keyword evidence="4" id="KW-0862">Zinc</keyword>
<feature type="domain" description="Jacalin-type lectin" evidence="5">
    <location>
        <begin position="85"/>
        <end position="225"/>
    </location>
</feature>
<gene>
    <name evidence="6" type="ORF">TRITD_3Bv1G023450</name>
</gene>
<dbReference type="Gramene" id="TRITD3Bv1G023450.1">
    <property type="protein sequence ID" value="TRITD3Bv1G023450.1"/>
    <property type="gene ID" value="TRITD3Bv1G023450"/>
</dbReference>
<reference evidence="6 7" key="1">
    <citation type="submission" date="2017-09" db="EMBL/GenBank/DDBJ databases">
        <authorList>
            <consortium name="International Durum Wheat Genome Sequencing Consortium (IDWGSC)"/>
            <person name="Milanesi L."/>
        </authorList>
    </citation>
    <scope>NUCLEOTIDE SEQUENCE [LARGE SCALE GENOMIC DNA]</scope>
    <source>
        <strain evidence="7">cv. Svevo</strain>
    </source>
</reference>
<dbReference type="SUPFAM" id="SSF51101">
    <property type="entry name" value="Mannose-binding lectins"/>
    <property type="match status" value="1"/>
</dbReference>
<sequence length="226" mass="24644">MKVAAPNATVDLEEDECTVCCAPLRPPVFQCAAGRLLCLTCYEELLQKDTLVIPKASPSTSIIITINCCESKKKICDDKSPTGSVLKMDPCGGGFGDVWEMDVRGIDRIVKLILWHCGAVDAISVVYERDGQEEQTRQWGKAEGERSEICLESDEYLTCVKGRLGNYGGCFLVRTVTFVSNRRTFGPYGMDEGAPFELPAAGGRIIGFHSRSGGLLNALGTYVKMD</sequence>
<evidence type="ECO:0000259" key="5">
    <source>
        <dbReference type="PROSITE" id="PS51752"/>
    </source>
</evidence>
<name>A0A9R1Q829_TRITD</name>